<dbReference type="AlphaFoldDB" id="A0A552U8S0"/>
<evidence type="ECO:0000313" key="3">
    <source>
        <dbReference type="EMBL" id="TRW14616.1"/>
    </source>
</evidence>
<comment type="similarity">
    <text evidence="1">Belongs to the AHA1 family.</text>
</comment>
<dbReference type="OrthoDB" id="9805228at2"/>
<evidence type="ECO:0000256" key="1">
    <source>
        <dbReference type="ARBA" id="ARBA00006817"/>
    </source>
</evidence>
<evidence type="ECO:0000259" key="2">
    <source>
        <dbReference type="Pfam" id="PF08327"/>
    </source>
</evidence>
<dbReference type="InterPro" id="IPR013538">
    <property type="entry name" value="ASHA1/2-like_C"/>
</dbReference>
<evidence type="ECO:0000313" key="4">
    <source>
        <dbReference type="Proteomes" id="UP000317894"/>
    </source>
</evidence>
<sequence length="166" mass="18064">MTDQTSTAAADGCTVAPADPNELSITRFIAASPETVYRVWTTRLTEFFCPPPWTVPHAELDLRPGGKFLTVMRGPDGTEMRNEGVFLEVVPNERLVSTDAFAPGWMPQGPFMVAISTFEAEGDGTRYTARARHWSAETKAQHEAMGFTEGWGIVADQLAALAEAEG</sequence>
<gene>
    <name evidence="3" type="ORF">FMM06_13040</name>
</gene>
<feature type="domain" description="Activator of Hsp90 ATPase homologue 1/2-like C-terminal" evidence="2">
    <location>
        <begin position="31"/>
        <end position="163"/>
    </location>
</feature>
<dbReference type="RefSeq" id="WP_144237821.1">
    <property type="nucleotide sequence ID" value="NZ_VJWA01000002.1"/>
</dbReference>
<protein>
    <submittedName>
        <fullName evidence="3">ATPase</fullName>
    </submittedName>
</protein>
<dbReference type="Pfam" id="PF08327">
    <property type="entry name" value="AHSA1"/>
    <property type="match status" value="1"/>
</dbReference>
<dbReference type="Proteomes" id="UP000317894">
    <property type="component" value="Unassembled WGS sequence"/>
</dbReference>
<reference evidence="3 4" key="1">
    <citation type="submission" date="2019-07" db="EMBL/GenBank/DDBJ databases">
        <title>Novel species isolated from glacier.</title>
        <authorList>
            <person name="Liu Q."/>
            <person name="Xin Y.-H."/>
        </authorList>
    </citation>
    <scope>NUCLEOTIDE SEQUENCE [LARGE SCALE GENOMIC DNA]</scope>
    <source>
        <strain evidence="3 4">LB1R16</strain>
    </source>
</reference>
<keyword evidence="4" id="KW-1185">Reference proteome</keyword>
<proteinExistence type="inferred from homology"/>
<dbReference type="InterPro" id="IPR023393">
    <property type="entry name" value="START-like_dom_sf"/>
</dbReference>
<dbReference type="Gene3D" id="3.30.530.20">
    <property type="match status" value="1"/>
</dbReference>
<dbReference type="EMBL" id="VJWA01000002">
    <property type="protein sequence ID" value="TRW14616.1"/>
    <property type="molecule type" value="Genomic_DNA"/>
</dbReference>
<comment type="caution">
    <text evidence="3">The sequence shown here is derived from an EMBL/GenBank/DDBJ whole genome shotgun (WGS) entry which is preliminary data.</text>
</comment>
<organism evidence="3 4">
    <name type="scientific">Glacieibacterium frigidum</name>
    <dbReference type="NCBI Taxonomy" id="2593303"/>
    <lineage>
        <taxon>Bacteria</taxon>
        <taxon>Pseudomonadati</taxon>
        <taxon>Pseudomonadota</taxon>
        <taxon>Alphaproteobacteria</taxon>
        <taxon>Sphingomonadales</taxon>
        <taxon>Sphingosinicellaceae</taxon>
        <taxon>Glacieibacterium</taxon>
    </lineage>
</organism>
<accession>A0A552U8S0</accession>
<dbReference type="CDD" id="cd08896">
    <property type="entry name" value="SRPBCC_CalC_Aha1-like_3"/>
    <property type="match status" value="1"/>
</dbReference>
<dbReference type="SUPFAM" id="SSF55961">
    <property type="entry name" value="Bet v1-like"/>
    <property type="match status" value="1"/>
</dbReference>
<name>A0A552U8S0_9SPHN</name>